<accession>A0A7Z7HPG7</accession>
<gene>
    <name evidence="3" type="ORF">SDENCHOL_10648</name>
</gene>
<evidence type="ECO:0000313" key="3">
    <source>
        <dbReference type="EMBL" id="SMB22629.1"/>
    </source>
</evidence>
<feature type="signal peptide" evidence="1">
    <location>
        <begin position="1"/>
        <end position="32"/>
    </location>
</feature>
<dbReference type="InterPro" id="IPR025711">
    <property type="entry name" value="PepSY"/>
</dbReference>
<sequence length="131" mass="14988">MLRSVFLRYKEPMKKRLLATFAGLALLAYAHAPIHADDLRDHDRARQALLAGEILPLRAILERIEREQPGQVMEVELEREHAEAGWIYEVKLLKAEGSLLKLKIDARTGEILGMKEKTPKAANKMPHRESR</sequence>
<feature type="domain" description="PepSY" evidence="2">
    <location>
        <begin position="60"/>
        <end position="114"/>
    </location>
</feature>
<feature type="chain" id="PRO_5030948123" evidence="1">
    <location>
        <begin position="33"/>
        <end position="131"/>
    </location>
</feature>
<dbReference type="AlphaFoldDB" id="A0A7Z7HPG7"/>
<protein>
    <submittedName>
        <fullName evidence="3">Peptidase propeptide and ypeb domain-containing protein</fullName>
    </submittedName>
</protein>
<evidence type="ECO:0000313" key="4">
    <source>
        <dbReference type="Proteomes" id="UP000242886"/>
    </source>
</evidence>
<reference evidence="3" key="1">
    <citation type="submission" date="2017-03" db="EMBL/GenBank/DDBJ databases">
        <authorList>
            <consortium name="AG Boll"/>
        </authorList>
    </citation>
    <scope>NUCLEOTIDE SEQUENCE [LARGE SCALE GENOMIC DNA]</scope>
    <source>
        <strain evidence="3">Chol</strain>
    </source>
</reference>
<dbReference type="Proteomes" id="UP000242886">
    <property type="component" value="Chromosome SDENCHOL"/>
</dbReference>
<dbReference type="EMBL" id="LT837803">
    <property type="protein sequence ID" value="SMB22629.1"/>
    <property type="molecule type" value="Genomic_DNA"/>
</dbReference>
<name>A0A7Z7HPG7_9PROT</name>
<evidence type="ECO:0000259" key="2">
    <source>
        <dbReference type="Pfam" id="PF03413"/>
    </source>
</evidence>
<keyword evidence="1" id="KW-0732">Signal</keyword>
<keyword evidence="4" id="KW-1185">Reference proteome</keyword>
<dbReference type="Pfam" id="PF03413">
    <property type="entry name" value="PepSY"/>
    <property type="match status" value="1"/>
</dbReference>
<proteinExistence type="predicted"/>
<dbReference type="Gene3D" id="3.10.450.40">
    <property type="match status" value="1"/>
</dbReference>
<evidence type="ECO:0000256" key="1">
    <source>
        <dbReference type="SAM" id="SignalP"/>
    </source>
</evidence>
<organism evidence="3 4">
    <name type="scientific">Sterolibacterium denitrificans</name>
    <dbReference type="NCBI Taxonomy" id="157592"/>
    <lineage>
        <taxon>Bacteria</taxon>
        <taxon>Pseudomonadati</taxon>
        <taxon>Pseudomonadota</taxon>
        <taxon>Betaproteobacteria</taxon>
        <taxon>Nitrosomonadales</taxon>
        <taxon>Sterolibacteriaceae</taxon>
        <taxon>Sterolibacterium</taxon>
    </lineage>
</organism>